<dbReference type="EMBL" id="JAYMYS010000002">
    <property type="protein sequence ID" value="KAK7405101.1"/>
    <property type="molecule type" value="Genomic_DNA"/>
</dbReference>
<dbReference type="PANTHER" id="PTHR35318">
    <property type="entry name" value="BNAA10G08410D PROTEIN"/>
    <property type="match status" value="1"/>
</dbReference>
<sequence length="129" mass="13928">MRFFFEFVSCCGLPTQRSPEPAVPAEEEDESSLVPATPPTAVTSRALCRKKVRMGAAEWRPSLGSISENATPPRETRKGAAASGGRDAKKRSGGGSPKVQFRSYIDGYYASGPSMPTMMPTFSPTPFMF</sequence>
<evidence type="ECO:0000313" key="2">
    <source>
        <dbReference type="EMBL" id="KAK7405101.1"/>
    </source>
</evidence>
<evidence type="ECO:0000256" key="1">
    <source>
        <dbReference type="SAM" id="MobiDB-lite"/>
    </source>
</evidence>
<dbReference type="AlphaFoldDB" id="A0AAN9SS85"/>
<dbReference type="PANTHER" id="PTHR35318:SF2">
    <property type="entry name" value="OS08G0138900 PROTEIN"/>
    <property type="match status" value="1"/>
</dbReference>
<reference evidence="2 3" key="1">
    <citation type="submission" date="2024-01" db="EMBL/GenBank/DDBJ databases">
        <title>The genomes of 5 underutilized Papilionoideae crops provide insights into root nodulation and disease resistanc.</title>
        <authorList>
            <person name="Jiang F."/>
        </authorList>
    </citation>
    <scope>NUCLEOTIDE SEQUENCE [LARGE SCALE GENOMIC DNA]</scope>
    <source>
        <strain evidence="2">DUOXIRENSHENG_FW03</strain>
        <tissue evidence="2">Leaves</tissue>
    </source>
</reference>
<name>A0AAN9SS85_PSOTE</name>
<organism evidence="2 3">
    <name type="scientific">Psophocarpus tetragonolobus</name>
    <name type="common">Winged bean</name>
    <name type="synonym">Dolichos tetragonolobus</name>
    <dbReference type="NCBI Taxonomy" id="3891"/>
    <lineage>
        <taxon>Eukaryota</taxon>
        <taxon>Viridiplantae</taxon>
        <taxon>Streptophyta</taxon>
        <taxon>Embryophyta</taxon>
        <taxon>Tracheophyta</taxon>
        <taxon>Spermatophyta</taxon>
        <taxon>Magnoliopsida</taxon>
        <taxon>eudicotyledons</taxon>
        <taxon>Gunneridae</taxon>
        <taxon>Pentapetalae</taxon>
        <taxon>rosids</taxon>
        <taxon>fabids</taxon>
        <taxon>Fabales</taxon>
        <taxon>Fabaceae</taxon>
        <taxon>Papilionoideae</taxon>
        <taxon>50 kb inversion clade</taxon>
        <taxon>NPAAA clade</taxon>
        <taxon>indigoferoid/millettioid clade</taxon>
        <taxon>Phaseoleae</taxon>
        <taxon>Psophocarpus</taxon>
    </lineage>
</organism>
<comment type="caution">
    <text evidence="2">The sequence shown here is derived from an EMBL/GenBank/DDBJ whole genome shotgun (WGS) entry which is preliminary data.</text>
</comment>
<gene>
    <name evidence="2" type="ORF">VNO78_06296</name>
</gene>
<dbReference type="Proteomes" id="UP001386955">
    <property type="component" value="Unassembled WGS sequence"/>
</dbReference>
<proteinExistence type="predicted"/>
<evidence type="ECO:0000313" key="3">
    <source>
        <dbReference type="Proteomes" id="UP001386955"/>
    </source>
</evidence>
<keyword evidence="3" id="KW-1185">Reference proteome</keyword>
<accession>A0AAN9SS85</accession>
<feature type="region of interest" description="Disordered" evidence="1">
    <location>
        <begin position="12"/>
        <end position="40"/>
    </location>
</feature>
<feature type="region of interest" description="Disordered" evidence="1">
    <location>
        <begin position="59"/>
        <end position="100"/>
    </location>
</feature>
<protein>
    <submittedName>
        <fullName evidence="2">Uncharacterized protein</fullName>
    </submittedName>
</protein>